<dbReference type="SUPFAM" id="SSF53697">
    <property type="entry name" value="SIS domain"/>
    <property type="match status" value="1"/>
</dbReference>
<organism evidence="3 4">
    <name type="scientific">Pannonibacter tanglangensis</name>
    <dbReference type="NCBI Taxonomy" id="2750084"/>
    <lineage>
        <taxon>Bacteria</taxon>
        <taxon>Pseudomonadati</taxon>
        <taxon>Pseudomonadota</taxon>
        <taxon>Alphaproteobacteria</taxon>
        <taxon>Hyphomicrobiales</taxon>
        <taxon>Stappiaceae</taxon>
        <taxon>Pannonibacter</taxon>
    </lineage>
</organism>
<dbReference type="InterPro" id="IPR040190">
    <property type="entry name" value="MURQ/GCKR"/>
</dbReference>
<dbReference type="GO" id="GO:0016835">
    <property type="term" value="F:carbon-oxygen lyase activity"/>
    <property type="evidence" value="ECO:0007669"/>
    <property type="project" value="TreeGrafter"/>
</dbReference>
<dbReference type="PANTHER" id="PTHR10088:SF4">
    <property type="entry name" value="GLUCOKINASE REGULATORY PROTEIN"/>
    <property type="match status" value="1"/>
</dbReference>
<dbReference type="InterPro" id="IPR046348">
    <property type="entry name" value="SIS_dom_sf"/>
</dbReference>
<evidence type="ECO:0000256" key="1">
    <source>
        <dbReference type="ARBA" id="ARBA00023277"/>
    </source>
</evidence>
<dbReference type="GO" id="GO:0097367">
    <property type="term" value="F:carbohydrate derivative binding"/>
    <property type="evidence" value="ECO:0007669"/>
    <property type="project" value="InterPro"/>
</dbReference>
<name>A0A7X5J7K6_9HYPH</name>
<dbReference type="NCBIfam" id="NF003915">
    <property type="entry name" value="PRK05441.1"/>
    <property type="match status" value="1"/>
</dbReference>
<dbReference type="Gene3D" id="1.10.8.1080">
    <property type="match status" value="1"/>
</dbReference>
<feature type="domain" description="SIS" evidence="2">
    <location>
        <begin position="53"/>
        <end position="216"/>
    </location>
</feature>
<dbReference type="GO" id="GO:0016803">
    <property type="term" value="F:ether hydrolase activity"/>
    <property type="evidence" value="ECO:0007669"/>
    <property type="project" value="TreeGrafter"/>
</dbReference>
<sequence>MTKRRTETRHAQADALHASDATETVRAILDAQAGALTSIAPAAALVAEAGQAMADAIAAGHRVIYAGAGSSGLMALADCLEIPGTFGVARHQVVMLFAGGAGALLDMPGAVEDDASLADTDVNRVQPGPGDLVIAVSASGSTPYTLAVALSAKARGARVVSLASVQGSPLLDMADIALFIDTGPEILAGSTRLGAATAQKATLNTISTLAGVRLGHVHEGRMVNVVADNAKLVDRAAGMVADLSGKDLDTARAALAETAGAVKPAILIACGATVAQANELLADAGGHVGPALARLRQDA</sequence>
<dbReference type="Gene3D" id="3.40.50.10490">
    <property type="entry name" value="Glucose-6-phosphate isomerase like protein, domain 1"/>
    <property type="match status" value="1"/>
</dbReference>
<keyword evidence="4" id="KW-1185">Reference proteome</keyword>
<dbReference type="AlphaFoldDB" id="A0A7X5J7K6"/>
<keyword evidence="3" id="KW-0456">Lyase</keyword>
<dbReference type="RefSeq" id="WP_161707993.1">
    <property type="nucleotide sequence ID" value="NZ_JAABLQ010000001.1"/>
</dbReference>
<comment type="caution">
    <text evidence="3">The sequence shown here is derived from an EMBL/GenBank/DDBJ whole genome shotgun (WGS) entry which is preliminary data.</text>
</comment>
<accession>A0A7X5J7K6</accession>
<protein>
    <submittedName>
        <fullName evidence="3">N-acetylmuramic acid 6-phosphate etherase</fullName>
        <ecNumber evidence="3">4.2.1.126</ecNumber>
    </submittedName>
</protein>
<proteinExistence type="predicted"/>
<dbReference type="PANTHER" id="PTHR10088">
    <property type="entry name" value="GLUCOKINASE REGULATORY PROTEIN"/>
    <property type="match status" value="1"/>
</dbReference>
<gene>
    <name evidence="3" type="ORF">GWI72_04870</name>
</gene>
<dbReference type="Pfam" id="PF13580">
    <property type="entry name" value="SIS_2"/>
    <property type="match status" value="1"/>
</dbReference>
<dbReference type="Proteomes" id="UP000586722">
    <property type="component" value="Unassembled WGS sequence"/>
</dbReference>
<evidence type="ECO:0000259" key="2">
    <source>
        <dbReference type="PROSITE" id="PS51464"/>
    </source>
</evidence>
<dbReference type="GO" id="GO:0046348">
    <property type="term" value="P:amino sugar catabolic process"/>
    <property type="evidence" value="ECO:0007669"/>
    <property type="project" value="TreeGrafter"/>
</dbReference>
<dbReference type="EC" id="4.2.1.126" evidence="3"/>
<evidence type="ECO:0000313" key="4">
    <source>
        <dbReference type="Proteomes" id="UP000586722"/>
    </source>
</evidence>
<reference evidence="4" key="1">
    <citation type="submission" date="2020-01" db="EMBL/GenBank/DDBJ databases">
        <authorList>
            <person name="Fang Y."/>
            <person name="Sun R."/>
            <person name="Nie L."/>
            <person name="He J."/>
            <person name="Hao L."/>
            <person name="Wang L."/>
            <person name="Su S."/>
            <person name="Lv E."/>
            <person name="Zhang Z."/>
            <person name="Xie R."/>
            <person name="Liu H."/>
        </authorList>
    </citation>
    <scope>NUCLEOTIDE SEQUENCE [LARGE SCALE GENOMIC DNA]</scope>
    <source>
        <strain evidence="4">XCT-53</strain>
    </source>
</reference>
<dbReference type="EMBL" id="JAABLQ010000001">
    <property type="protein sequence ID" value="NBN77597.1"/>
    <property type="molecule type" value="Genomic_DNA"/>
</dbReference>
<dbReference type="PROSITE" id="PS51464">
    <property type="entry name" value="SIS"/>
    <property type="match status" value="1"/>
</dbReference>
<keyword evidence="1" id="KW-0119">Carbohydrate metabolism</keyword>
<evidence type="ECO:0000313" key="3">
    <source>
        <dbReference type="EMBL" id="NBN77597.1"/>
    </source>
</evidence>
<dbReference type="GO" id="GO:0009254">
    <property type="term" value="P:peptidoglycan turnover"/>
    <property type="evidence" value="ECO:0007669"/>
    <property type="project" value="TreeGrafter"/>
</dbReference>
<dbReference type="InterPro" id="IPR001347">
    <property type="entry name" value="SIS_dom"/>
</dbReference>